<dbReference type="InterPro" id="IPR010998">
    <property type="entry name" value="Integrase_recombinase_N"/>
</dbReference>
<evidence type="ECO:0000259" key="5">
    <source>
        <dbReference type="PROSITE" id="PS51898"/>
    </source>
</evidence>
<keyword evidence="3" id="KW-0233">DNA recombination</keyword>
<dbReference type="PROSITE" id="PS51898">
    <property type="entry name" value="TYR_RECOMBINASE"/>
    <property type="match status" value="1"/>
</dbReference>
<keyword evidence="2 4" id="KW-0238">DNA-binding</keyword>
<organism evidence="7 8">
    <name type="scientific">Ruminococcus difficilis</name>
    <dbReference type="NCBI Taxonomy" id="2763069"/>
    <lineage>
        <taxon>Bacteria</taxon>
        <taxon>Bacillati</taxon>
        <taxon>Bacillota</taxon>
        <taxon>Clostridia</taxon>
        <taxon>Eubacteriales</taxon>
        <taxon>Oscillospiraceae</taxon>
        <taxon>Ruminococcus</taxon>
    </lineage>
</organism>
<sequence>MAKYKKRKDGRYAAWVTTDEINPENGKRVRIQVYGRSVAELERKKAEVIEQTSKGIYVSEKNVTFGAYKWKWLELYKSGRETNTIEGYRNILKNHTTALDGLKLLQIKKTDVQTGYNVLKGHADLQRRYYQTVNQIMRAAIDDGLLFKNVAENIEKDPAPKKKKRALTELERIHLEDLELDPQASTLLHMLLYTGMRRQEIIPLTRFDINFARKKITVNKAVKFVGETAVLKDTKTDSGEREIYLLDPLADVLKKYLSTLQGNLLFPGTDGSYLKKSQYRRLFERIKRTLNTACGGTHHYENGRIKFDLDMCPGLGSHTFRHEYATMLYYSGIDIMEAVEIMGHSNSKMLLDTYAELRRQEGKSIQKLNDFAKKSYQNNTSDSTEKVTTF</sequence>
<gene>
    <name evidence="7" type="ORF">JKK62_13175</name>
</gene>
<evidence type="ECO:0000313" key="8">
    <source>
        <dbReference type="Proteomes" id="UP000633365"/>
    </source>
</evidence>
<dbReference type="GO" id="GO:0006310">
    <property type="term" value="P:DNA recombination"/>
    <property type="evidence" value="ECO:0007669"/>
    <property type="project" value="UniProtKB-KW"/>
</dbReference>
<protein>
    <submittedName>
        <fullName evidence="7">Site-specific integrase</fullName>
    </submittedName>
</protein>
<comment type="similarity">
    <text evidence="1">Belongs to the 'phage' integrase family.</text>
</comment>
<dbReference type="InterPro" id="IPR011010">
    <property type="entry name" value="DNA_brk_join_enz"/>
</dbReference>
<evidence type="ECO:0000256" key="1">
    <source>
        <dbReference type="ARBA" id="ARBA00008857"/>
    </source>
</evidence>
<dbReference type="InterPro" id="IPR044068">
    <property type="entry name" value="CB"/>
</dbReference>
<evidence type="ECO:0000256" key="4">
    <source>
        <dbReference type="PROSITE-ProRule" id="PRU01248"/>
    </source>
</evidence>
<dbReference type="PANTHER" id="PTHR30349:SF64">
    <property type="entry name" value="PROPHAGE INTEGRASE INTD-RELATED"/>
    <property type="match status" value="1"/>
</dbReference>
<dbReference type="Gene3D" id="1.10.443.10">
    <property type="entry name" value="Intergrase catalytic core"/>
    <property type="match status" value="1"/>
</dbReference>
<dbReference type="InterPro" id="IPR013762">
    <property type="entry name" value="Integrase-like_cat_sf"/>
</dbReference>
<feature type="domain" description="Core-binding (CB)" evidence="6">
    <location>
        <begin position="63"/>
        <end position="141"/>
    </location>
</feature>
<proteinExistence type="inferred from homology"/>
<dbReference type="InterPro" id="IPR050090">
    <property type="entry name" value="Tyrosine_recombinase_XerCD"/>
</dbReference>
<dbReference type="PANTHER" id="PTHR30349">
    <property type="entry name" value="PHAGE INTEGRASE-RELATED"/>
    <property type="match status" value="1"/>
</dbReference>
<keyword evidence="8" id="KW-1185">Reference proteome</keyword>
<dbReference type="CDD" id="cd01189">
    <property type="entry name" value="INT_ICEBs1_C_like"/>
    <property type="match status" value="1"/>
</dbReference>
<accession>A0A935C358</accession>
<evidence type="ECO:0000256" key="2">
    <source>
        <dbReference type="ARBA" id="ARBA00023125"/>
    </source>
</evidence>
<evidence type="ECO:0000256" key="3">
    <source>
        <dbReference type="ARBA" id="ARBA00023172"/>
    </source>
</evidence>
<dbReference type="GO" id="GO:0003677">
    <property type="term" value="F:DNA binding"/>
    <property type="evidence" value="ECO:0007669"/>
    <property type="project" value="UniProtKB-UniRule"/>
</dbReference>
<reference evidence="7" key="1">
    <citation type="submission" date="2021-01" db="EMBL/GenBank/DDBJ databases">
        <title>Genome public.</title>
        <authorList>
            <person name="Liu C."/>
            <person name="Sun Q."/>
        </authorList>
    </citation>
    <scope>NUCLEOTIDE SEQUENCE</scope>
    <source>
        <strain evidence="7">M6</strain>
    </source>
</reference>
<dbReference type="InterPro" id="IPR002104">
    <property type="entry name" value="Integrase_catalytic"/>
</dbReference>
<dbReference type="GO" id="GO:0015074">
    <property type="term" value="P:DNA integration"/>
    <property type="evidence" value="ECO:0007669"/>
    <property type="project" value="InterPro"/>
</dbReference>
<name>A0A935C358_9FIRM</name>
<dbReference type="SUPFAM" id="SSF56349">
    <property type="entry name" value="DNA breaking-rejoining enzymes"/>
    <property type="match status" value="1"/>
</dbReference>
<dbReference type="Gene3D" id="1.10.150.130">
    <property type="match status" value="1"/>
</dbReference>
<comment type="caution">
    <text evidence="7">The sequence shown here is derived from an EMBL/GenBank/DDBJ whole genome shotgun (WGS) entry which is preliminary data.</text>
</comment>
<dbReference type="PROSITE" id="PS51900">
    <property type="entry name" value="CB"/>
    <property type="match status" value="1"/>
</dbReference>
<dbReference type="AlphaFoldDB" id="A0A935C358"/>
<dbReference type="RefSeq" id="WP_201428296.1">
    <property type="nucleotide sequence ID" value="NZ_JAEQMG010000143.1"/>
</dbReference>
<dbReference type="Proteomes" id="UP000633365">
    <property type="component" value="Unassembled WGS sequence"/>
</dbReference>
<dbReference type="EMBL" id="JAEQMG010000143">
    <property type="protein sequence ID" value="MBK6089580.1"/>
    <property type="molecule type" value="Genomic_DNA"/>
</dbReference>
<evidence type="ECO:0000259" key="6">
    <source>
        <dbReference type="PROSITE" id="PS51900"/>
    </source>
</evidence>
<feature type="domain" description="Tyr recombinase" evidence="5">
    <location>
        <begin position="162"/>
        <end position="367"/>
    </location>
</feature>
<evidence type="ECO:0000313" key="7">
    <source>
        <dbReference type="EMBL" id="MBK6089580.1"/>
    </source>
</evidence>
<dbReference type="Pfam" id="PF00589">
    <property type="entry name" value="Phage_integrase"/>
    <property type="match status" value="1"/>
</dbReference>